<feature type="domain" description="DJ-1/PfpI" evidence="2">
    <location>
        <begin position="29"/>
        <end position="187"/>
    </location>
</feature>
<dbReference type="RefSeq" id="WP_169210785.1">
    <property type="nucleotide sequence ID" value="NZ_JAATNW010000005.1"/>
</dbReference>
<dbReference type="InterPro" id="IPR029062">
    <property type="entry name" value="Class_I_gatase-like"/>
</dbReference>
<organism evidence="3 4">
    <name type="scientific">Alteromonas ponticola</name>
    <dbReference type="NCBI Taxonomy" id="2720613"/>
    <lineage>
        <taxon>Bacteria</taxon>
        <taxon>Pseudomonadati</taxon>
        <taxon>Pseudomonadota</taxon>
        <taxon>Gammaproteobacteria</taxon>
        <taxon>Alteromonadales</taxon>
        <taxon>Alteromonadaceae</taxon>
        <taxon>Alteromonas/Salinimonas group</taxon>
        <taxon>Alteromonas</taxon>
    </lineage>
</organism>
<proteinExistence type="predicted"/>
<evidence type="ECO:0000313" key="4">
    <source>
        <dbReference type="Proteomes" id="UP000709336"/>
    </source>
</evidence>
<dbReference type="InterPro" id="IPR002818">
    <property type="entry name" value="DJ-1/PfpI"/>
</dbReference>
<dbReference type="CDD" id="cd03139">
    <property type="entry name" value="GATase1_PfpI_2"/>
    <property type="match status" value="1"/>
</dbReference>
<protein>
    <submittedName>
        <fullName evidence="3">DJ-1/PfpI family protein</fullName>
    </submittedName>
</protein>
<feature type="signal peptide" evidence="1">
    <location>
        <begin position="1"/>
        <end position="23"/>
    </location>
</feature>
<keyword evidence="4" id="KW-1185">Reference proteome</keyword>
<reference evidence="3 4" key="1">
    <citation type="submission" date="2020-03" db="EMBL/GenBank/DDBJ databases">
        <title>Alteromonas ponticola sp. nov., isolated from seawater.</title>
        <authorList>
            <person name="Yoon J.-H."/>
            <person name="Kim Y.-O."/>
        </authorList>
    </citation>
    <scope>NUCLEOTIDE SEQUENCE [LARGE SCALE GENOMIC DNA]</scope>
    <source>
        <strain evidence="3 4">MYP5</strain>
    </source>
</reference>
<keyword evidence="1" id="KW-0732">Signal</keyword>
<dbReference type="PANTHER" id="PTHR43130:SF3">
    <property type="entry name" value="HTH-TYPE TRANSCRIPTIONAL REGULATOR RV1931C"/>
    <property type="match status" value="1"/>
</dbReference>
<dbReference type="SUPFAM" id="SSF52317">
    <property type="entry name" value="Class I glutamine amidotransferase-like"/>
    <property type="match status" value="1"/>
</dbReference>
<dbReference type="EMBL" id="JAATNW010000005">
    <property type="protein sequence ID" value="NMH60211.1"/>
    <property type="molecule type" value="Genomic_DNA"/>
</dbReference>
<dbReference type="PANTHER" id="PTHR43130">
    <property type="entry name" value="ARAC-FAMILY TRANSCRIPTIONAL REGULATOR"/>
    <property type="match status" value="1"/>
</dbReference>
<dbReference type="Proteomes" id="UP000709336">
    <property type="component" value="Unassembled WGS sequence"/>
</dbReference>
<evidence type="ECO:0000313" key="3">
    <source>
        <dbReference type="EMBL" id="NMH60211.1"/>
    </source>
</evidence>
<evidence type="ECO:0000256" key="1">
    <source>
        <dbReference type="SAM" id="SignalP"/>
    </source>
</evidence>
<comment type="caution">
    <text evidence="3">The sequence shown here is derived from an EMBL/GenBank/DDBJ whole genome shotgun (WGS) entry which is preliminary data.</text>
</comment>
<dbReference type="Pfam" id="PF01965">
    <property type="entry name" value="DJ-1_PfpI"/>
    <property type="match status" value="1"/>
</dbReference>
<sequence length="321" mass="36347">MKKKLMFMCTLLLVLTKTSLTHASEQTTVGVLLFDGVQIIDFTGPWEVFGQARFEVKTVSSQGQQITTTMGMKVTPDYSYQAAPVFDILLVPGGHVQNAKSAEHIDWIRKHVNAANMTLSVCNGALLLAETGVLKDKEATTFFHALDDLEEDYEDIKVRSDVRYTHSDNIITSAGLSSGIDASLYVVSQRLGVQKAKEIAMHMEYDWDPDAGFVRGLMADKYLPDLKINFDQSIPFTADRVYHYGDKQEWQQHYRIATDASIAQVTSQVKEQIANQGWHYQAQTDSWKKILNEESLSYQFHITDIHSESNTFTFKHVIHTR</sequence>
<evidence type="ECO:0000259" key="2">
    <source>
        <dbReference type="Pfam" id="PF01965"/>
    </source>
</evidence>
<feature type="chain" id="PRO_5047190192" evidence="1">
    <location>
        <begin position="24"/>
        <end position="321"/>
    </location>
</feature>
<dbReference type="Gene3D" id="3.40.50.880">
    <property type="match status" value="1"/>
</dbReference>
<dbReference type="InterPro" id="IPR052158">
    <property type="entry name" value="INH-QAR"/>
</dbReference>
<accession>A0ABX1R3I2</accession>
<name>A0ABX1R3I2_9ALTE</name>
<gene>
    <name evidence="3" type="ORF">HCJ96_09300</name>
</gene>